<keyword evidence="2" id="KW-0732">Signal</keyword>
<dbReference type="OrthoDB" id="9032491at2"/>
<sequence length="108" mass="10862">MPTLPIHAPRARRTRLAATLLAALATVFSTYGVAQITNGSGSDNAESRASDSTQRANPSGNAMHESNAPQSKDAAQGAKSGTGKKTEGAGGFDNGLYGTGAGNNSAKK</sequence>
<comment type="caution">
    <text evidence="3">The sequence shown here is derived from an EMBL/GenBank/DDBJ whole genome shotgun (WGS) entry which is preliminary data.</text>
</comment>
<evidence type="ECO:0000313" key="4">
    <source>
        <dbReference type="Proteomes" id="UP000036959"/>
    </source>
</evidence>
<keyword evidence="4" id="KW-1185">Reference proteome</keyword>
<feature type="compositionally biased region" description="Polar residues" evidence="1">
    <location>
        <begin position="35"/>
        <end position="44"/>
    </location>
</feature>
<feature type="compositionally biased region" description="Gly residues" evidence="1">
    <location>
        <begin position="88"/>
        <end position="101"/>
    </location>
</feature>
<gene>
    <name evidence="3" type="ORF">BVER_02251</name>
</gene>
<dbReference type="EMBL" id="LFJJ01000007">
    <property type="protein sequence ID" value="KND62029.1"/>
    <property type="molecule type" value="Genomic_DNA"/>
</dbReference>
<dbReference type="RefSeq" id="WP_050452062.1">
    <property type="nucleotide sequence ID" value="NZ_LFJJ01000007.1"/>
</dbReference>
<feature type="compositionally biased region" description="Polar residues" evidence="1">
    <location>
        <begin position="50"/>
        <end position="60"/>
    </location>
</feature>
<feature type="signal peptide" evidence="2">
    <location>
        <begin position="1"/>
        <end position="34"/>
    </location>
</feature>
<organism evidence="3 4">
    <name type="scientific">Candidatus Burkholderia verschuerenii</name>
    <dbReference type="NCBI Taxonomy" id="242163"/>
    <lineage>
        <taxon>Bacteria</taxon>
        <taxon>Pseudomonadati</taxon>
        <taxon>Pseudomonadota</taxon>
        <taxon>Betaproteobacteria</taxon>
        <taxon>Burkholderiales</taxon>
        <taxon>Burkholderiaceae</taxon>
        <taxon>Burkholderia</taxon>
    </lineage>
</organism>
<evidence type="ECO:0008006" key="5">
    <source>
        <dbReference type="Google" id="ProtNLM"/>
    </source>
</evidence>
<feature type="chain" id="PRO_5005544506" description="Beta-xylosidase" evidence="2">
    <location>
        <begin position="35"/>
        <end position="108"/>
    </location>
</feature>
<dbReference type="AlphaFoldDB" id="A0A0L0MJ61"/>
<protein>
    <recommendedName>
        <fullName evidence="5">Beta-xylosidase</fullName>
    </recommendedName>
</protein>
<evidence type="ECO:0000256" key="1">
    <source>
        <dbReference type="SAM" id="MobiDB-lite"/>
    </source>
</evidence>
<proteinExistence type="predicted"/>
<dbReference type="PATRIC" id="fig|242163.4.peg.6177"/>
<accession>A0A0L0MJ61</accession>
<name>A0A0L0MJ61_9BURK</name>
<feature type="region of interest" description="Disordered" evidence="1">
    <location>
        <begin position="35"/>
        <end position="108"/>
    </location>
</feature>
<evidence type="ECO:0000313" key="3">
    <source>
        <dbReference type="EMBL" id="KND62029.1"/>
    </source>
</evidence>
<reference evidence="4" key="1">
    <citation type="submission" date="2015-06" db="EMBL/GenBank/DDBJ databases">
        <title>Comparative genomics of Burkholderia leaf nodule symbionts.</title>
        <authorList>
            <person name="Carlier A."/>
            <person name="Eberl L."/>
            <person name="Pinto-Carbo M."/>
        </authorList>
    </citation>
    <scope>NUCLEOTIDE SEQUENCE [LARGE SCALE GENOMIC DNA]</scope>
    <source>
        <strain evidence="4">UZHbot4</strain>
    </source>
</reference>
<evidence type="ECO:0000256" key="2">
    <source>
        <dbReference type="SAM" id="SignalP"/>
    </source>
</evidence>
<dbReference type="Proteomes" id="UP000036959">
    <property type="component" value="Unassembled WGS sequence"/>
</dbReference>